<dbReference type="CDD" id="cd00603">
    <property type="entry name" value="IPT_PCSR"/>
    <property type="match status" value="3"/>
</dbReference>
<dbReference type="InterPro" id="IPR014756">
    <property type="entry name" value="Ig_E-set"/>
</dbReference>
<reference evidence="3" key="1">
    <citation type="submission" date="2023-03" db="EMBL/GenBank/DDBJ databases">
        <title>Andean soil-derived lignocellulolytic bacterial consortium as a source of novel taxa and putative plastic-active enzymes.</title>
        <authorList>
            <person name="Diaz-Garcia L."/>
            <person name="Chuvochina M."/>
            <person name="Feuerriegel G."/>
            <person name="Bunk B."/>
            <person name="Sproer C."/>
            <person name="Streit W.R."/>
            <person name="Rodriguez L.M."/>
            <person name="Overmann J."/>
            <person name="Jimenez D.J."/>
        </authorList>
    </citation>
    <scope>NUCLEOTIDE SEQUENCE</scope>
    <source>
        <strain evidence="3">MAG 7</strain>
    </source>
</reference>
<dbReference type="SMART" id="SM00429">
    <property type="entry name" value="IPT"/>
    <property type="match status" value="4"/>
</dbReference>
<dbReference type="InterPro" id="IPR011042">
    <property type="entry name" value="6-blade_b-propeller_TolB-like"/>
</dbReference>
<organism evidence="3 4">
    <name type="scientific">Candidatus Pseudobacter hemicellulosilyticus</name>
    <dbReference type="NCBI Taxonomy" id="3121375"/>
    <lineage>
        <taxon>Bacteria</taxon>
        <taxon>Pseudomonadati</taxon>
        <taxon>Bacteroidota</taxon>
        <taxon>Chitinophagia</taxon>
        <taxon>Chitinophagales</taxon>
        <taxon>Chitinophagaceae</taxon>
        <taxon>Pseudobacter</taxon>
    </lineage>
</organism>
<dbReference type="PANTHER" id="PTHR46769:SF2">
    <property type="entry name" value="FIBROCYSTIN-L ISOFORM 2 PRECURSOR-RELATED"/>
    <property type="match status" value="1"/>
</dbReference>
<dbReference type="SUPFAM" id="SSF101898">
    <property type="entry name" value="NHL repeat"/>
    <property type="match status" value="1"/>
</dbReference>
<feature type="domain" description="IPT/TIG" evidence="2">
    <location>
        <begin position="270"/>
        <end position="352"/>
    </location>
</feature>
<dbReference type="InterPro" id="IPR013783">
    <property type="entry name" value="Ig-like_fold"/>
</dbReference>
<proteinExistence type="predicted"/>
<feature type="domain" description="IPT/TIG" evidence="2">
    <location>
        <begin position="28"/>
        <end position="108"/>
    </location>
</feature>
<dbReference type="Gene3D" id="2.60.40.10">
    <property type="entry name" value="Immunoglobulins"/>
    <property type="match status" value="5"/>
</dbReference>
<dbReference type="PROSITE" id="PS51257">
    <property type="entry name" value="PROKAR_LIPOPROTEIN"/>
    <property type="match status" value="1"/>
</dbReference>
<sequence length="720" mass="74877">MKRILYLLVAACFLFFGCRKDDHKAEQPLTVKSFWPNGGSAGTIVTINGTGFGYKAGNFEVLFNGTPATITEARDTVLIILSPEAGTSGLVTLKKGTQQYEIGQYTYQDLSIAGISPANGPAGTNVSIRGKGFASLQGPAAVTINGQGSIVTFSADTLIVASVPVAAGTGQVRIMVNGQEVTGPDFLFQHIAAIKPMTGGAGTKVTISGEGFNTDLDKNSVAFNGKPATVVTATATELVVTAPEEVVTGSVTVTINEQQTVGSTFTVVPKPLISAVAPLSAPAGATVTITGDYYTNHTDEVKVTFNGMVATVTGATTKSITVQVPGNAGEGQLALTVNDQQTAGPLFREQNLGVAELLPNNGMDGDEIVLKGMGFSTDLTGNKVLFNGVAAQVLSATATELTVVVPAGVSTGAITVESGGLTAISPEFGRAGVITLAGGPDKNDFTPYGNAIAVDSKGNVYVGQGTRIKKVTAAGVVSDFVGSTVSGDANGNGADALFGNVTGIAIDQNDIMYVTDGFSMKVKRVTMSAEVSTAATLSFGPQAAASDAEGNIYVGQMYGGVWLLNKVTGAVTKLFNTNYETPSFFGVIDRNNYFWVTQWESQNVQGYINGVKNTSYAGNYQWGFVDGPRQQAVFRSFYGLTVNRQGVIYLMDGPALRSIANDMVTTITGTNGTGLPVLGYMDGGFKKALFGNPGGMVTDKEGNLYINDASNKAVRKVFFR</sequence>
<gene>
    <name evidence="3" type="ORF">P0Y53_00155</name>
</gene>
<evidence type="ECO:0000313" key="3">
    <source>
        <dbReference type="EMBL" id="WEK35895.1"/>
    </source>
</evidence>
<dbReference type="PANTHER" id="PTHR46769">
    <property type="entry name" value="POLYCYSTIC KIDNEY AND HEPATIC DISEASE 1 (AUTOSOMAL RECESSIVE)-LIKE 1"/>
    <property type="match status" value="1"/>
</dbReference>
<protein>
    <submittedName>
        <fullName evidence="3">IPT/TIG domain-containing protein</fullName>
    </submittedName>
</protein>
<dbReference type="InterPro" id="IPR002909">
    <property type="entry name" value="IPT_dom"/>
</dbReference>
<dbReference type="EMBL" id="CP119311">
    <property type="protein sequence ID" value="WEK35895.1"/>
    <property type="molecule type" value="Genomic_DNA"/>
</dbReference>
<dbReference type="Proteomes" id="UP001220610">
    <property type="component" value="Chromosome"/>
</dbReference>
<dbReference type="AlphaFoldDB" id="A0AAJ5WX06"/>
<dbReference type="Pfam" id="PF01833">
    <property type="entry name" value="TIG"/>
    <property type="match status" value="5"/>
</dbReference>
<dbReference type="InterPro" id="IPR052387">
    <property type="entry name" value="Fibrocystin"/>
</dbReference>
<evidence type="ECO:0000259" key="2">
    <source>
        <dbReference type="SMART" id="SM00429"/>
    </source>
</evidence>
<dbReference type="SUPFAM" id="SSF81296">
    <property type="entry name" value="E set domains"/>
    <property type="match status" value="5"/>
</dbReference>
<feature type="domain" description="IPT/TIG" evidence="2">
    <location>
        <begin position="190"/>
        <end position="268"/>
    </location>
</feature>
<evidence type="ECO:0000313" key="4">
    <source>
        <dbReference type="Proteomes" id="UP001220610"/>
    </source>
</evidence>
<keyword evidence="1" id="KW-0732">Signal</keyword>
<name>A0AAJ5WX06_9BACT</name>
<feature type="domain" description="IPT/TIG" evidence="2">
    <location>
        <begin position="109"/>
        <end position="189"/>
    </location>
</feature>
<dbReference type="Gene3D" id="2.120.10.30">
    <property type="entry name" value="TolB, C-terminal domain"/>
    <property type="match status" value="2"/>
</dbReference>
<accession>A0AAJ5WX06</accession>
<evidence type="ECO:0000256" key="1">
    <source>
        <dbReference type="ARBA" id="ARBA00022729"/>
    </source>
</evidence>